<dbReference type="InterPro" id="IPR000718">
    <property type="entry name" value="Peptidase_M13"/>
</dbReference>
<dbReference type="AlphaFoldDB" id="A0AAV2RV93"/>
<evidence type="ECO:0000313" key="3">
    <source>
        <dbReference type="EMBL" id="CAL4139655.1"/>
    </source>
</evidence>
<evidence type="ECO:0000313" key="4">
    <source>
        <dbReference type="Proteomes" id="UP001497623"/>
    </source>
</evidence>
<comment type="caution">
    <text evidence="3">The sequence shown here is derived from an EMBL/GenBank/DDBJ whole genome shotgun (WGS) entry which is preliminary data.</text>
</comment>
<evidence type="ECO:0000259" key="2">
    <source>
        <dbReference type="Pfam" id="PF05649"/>
    </source>
</evidence>
<dbReference type="GO" id="GO:0016485">
    <property type="term" value="P:protein processing"/>
    <property type="evidence" value="ECO:0007669"/>
    <property type="project" value="TreeGrafter"/>
</dbReference>
<gene>
    <name evidence="3" type="ORF">MNOR_LOCUS28484</name>
</gene>
<keyword evidence="4" id="KW-1185">Reference proteome</keyword>
<organism evidence="3 4">
    <name type="scientific">Meganyctiphanes norvegica</name>
    <name type="common">Northern krill</name>
    <name type="synonym">Thysanopoda norvegica</name>
    <dbReference type="NCBI Taxonomy" id="48144"/>
    <lineage>
        <taxon>Eukaryota</taxon>
        <taxon>Metazoa</taxon>
        <taxon>Ecdysozoa</taxon>
        <taxon>Arthropoda</taxon>
        <taxon>Crustacea</taxon>
        <taxon>Multicrustacea</taxon>
        <taxon>Malacostraca</taxon>
        <taxon>Eumalacostraca</taxon>
        <taxon>Eucarida</taxon>
        <taxon>Euphausiacea</taxon>
        <taxon>Euphausiidae</taxon>
        <taxon>Meganyctiphanes</taxon>
    </lineage>
</organism>
<evidence type="ECO:0000256" key="1">
    <source>
        <dbReference type="ARBA" id="ARBA00007357"/>
    </source>
</evidence>
<dbReference type="InterPro" id="IPR042089">
    <property type="entry name" value="Peptidase_M13_dom_2"/>
</dbReference>
<protein>
    <recommendedName>
        <fullName evidence="2">Peptidase M13 N-terminal domain-containing protein</fullName>
    </recommendedName>
</protein>
<dbReference type="SUPFAM" id="SSF55486">
    <property type="entry name" value="Metalloproteases ('zincins'), catalytic domain"/>
    <property type="match status" value="1"/>
</dbReference>
<dbReference type="PANTHER" id="PTHR11733:SF224">
    <property type="entry name" value="NEPRILYSIN-2"/>
    <property type="match status" value="1"/>
</dbReference>
<dbReference type="PANTHER" id="PTHR11733">
    <property type="entry name" value="ZINC METALLOPROTEASE FAMILY M13 NEPRILYSIN-RELATED"/>
    <property type="match status" value="1"/>
</dbReference>
<dbReference type="GO" id="GO:0005886">
    <property type="term" value="C:plasma membrane"/>
    <property type="evidence" value="ECO:0007669"/>
    <property type="project" value="TreeGrafter"/>
</dbReference>
<dbReference type="PROSITE" id="PS51885">
    <property type="entry name" value="NEPRILYSIN"/>
    <property type="match status" value="1"/>
</dbReference>
<dbReference type="InterPro" id="IPR024079">
    <property type="entry name" value="MetalloPept_cat_dom_sf"/>
</dbReference>
<reference evidence="3 4" key="1">
    <citation type="submission" date="2024-05" db="EMBL/GenBank/DDBJ databases">
        <authorList>
            <person name="Wallberg A."/>
        </authorList>
    </citation>
    <scope>NUCLEOTIDE SEQUENCE [LARGE SCALE GENOMIC DNA]</scope>
</reference>
<feature type="non-terminal residue" evidence="3">
    <location>
        <position position="1"/>
    </location>
</feature>
<dbReference type="Proteomes" id="UP001497623">
    <property type="component" value="Unassembled WGS sequence"/>
</dbReference>
<dbReference type="EMBL" id="CAXKWB010031510">
    <property type="protein sequence ID" value="CAL4139655.1"/>
    <property type="molecule type" value="Genomic_DNA"/>
</dbReference>
<dbReference type="Pfam" id="PF05649">
    <property type="entry name" value="Peptidase_M13_N"/>
    <property type="match status" value="1"/>
</dbReference>
<comment type="similarity">
    <text evidence="1">Belongs to the peptidase M13 family.</text>
</comment>
<dbReference type="Gene3D" id="3.40.390.10">
    <property type="entry name" value="Collagenase (Catalytic Domain)"/>
    <property type="match status" value="1"/>
</dbReference>
<name>A0AAV2RV93_MEGNR</name>
<feature type="non-terminal residue" evidence="3">
    <location>
        <position position="213"/>
    </location>
</feature>
<dbReference type="InterPro" id="IPR008753">
    <property type="entry name" value="Peptidase_M13_N"/>
</dbReference>
<dbReference type="Gene3D" id="1.10.1380.10">
    <property type="entry name" value="Neutral endopeptidase , domain2"/>
    <property type="match status" value="1"/>
</dbReference>
<proteinExistence type="inferred from homology"/>
<accession>A0AAV2RV93</accession>
<feature type="domain" description="Peptidase M13 N-terminal" evidence="2">
    <location>
        <begin position="74"/>
        <end position="213"/>
    </location>
</feature>
<dbReference type="GO" id="GO:0004222">
    <property type="term" value="F:metalloendopeptidase activity"/>
    <property type="evidence" value="ECO:0007669"/>
    <property type="project" value="InterPro"/>
</dbReference>
<sequence>FDVYNYQPAWKSSMPSRPTRQSKLPVYPKDEISHGVKNEATTQCKEGNSDVCITPGCLKAAVTFLDNMDKNIYPCEDFYQFACGGFIKNKMIEEDSQKYSTFNAMNDKLNNHIRTILVKDGKGGETLTTKLVQNLYKSCMNTEFIERRGLFPLKKILTKMGGWPVVEGDVWDESMFTWYKTIYISIELGMPTGYLIAPHIQTDFKDNTRRRLY</sequence>